<proteinExistence type="predicted"/>
<dbReference type="AlphaFoldDB" id="A0A6N3A847"/>
<dbReference type="InterPro" id="IPR046980">
    <property type="entry name" value="KefG/KefF"/>
</dbReference>
<dbReference type="SUPFAM" id="SSF52218">
    <property type="entry name" value="Flavoproteins"/>
    <property type="match status" value="1"/>
</dbReference>
<dbReference type="InterPro" id="IPR029039">
    <property type="entry name" value="Flavoprotein-like_sf"/>
</dbReference>
<dbReference type="PANTHER" id="PTHR47307:SF1">
    <property type="entry name" value="GLUTATHIONE-REGULATED POTASSIUM-EFFLUX SYSTEM ANCILLARY PROTEIN KEFG"/>
    <property type="match status" value="1"/>
</dbReference>
<reference evidence="3" key="1">
    <citation type="submission" date="2019-11" db="EMBL/GenBank/DDBJ databases">
        <authorList>
            <person name="Feng L."/>
        </authorList>
    </citation>
    <scope>NUCLEOTIDE SEQUENCE</scope>
    <source>
        <strain evidence="3">SsimulansLFYP27</strain>
    </source>
</reference>
<dbReference type="InterPro" id="IPR003680">
    <property type="entry name" value="Flavodoxin_fold"/>
</dbReference>
<dbReference type="EC" id="1.6.99.-" evidence="3"/>
<dbReference type="PANTHER" id="PTHR47307">
    <property type="entry name" value="GLUTATHIONE-REGULATED POTASSIUM-EFFLUX SYSTEM ANCILLARY PROTEIN KEFG"/>
    <property type="match status" value="1"/>
</dbReference>
<feature type="domain" description="Flavodoxin-like fold" evidence="2">
    <location>
        <begin position="1"/>
        <end position="165"/>
    </location>
</feature>
<name>A0A6N3A847_STASI</name>
<sequence>MRKLVIIIHPDIENSVVNRMWKNALINEHIDVVDLYELYPDRNIDVAREQERLMSYDTIVFQFPLYWYSSPPLLKQYQDEVFLFNFAYGPEGTKLRDKKFAIATTVGSLEEDYSEEGSNRFTLDTLLSPFVATFNYIGAQYKGHFEQYGTVNHATKNELIEGSKRYIEFVKKL</sequence>
<evidence type="ECO:0000259" key="2">
    <source>
        <dbReference type="Pfam" id="PF02525"/>
    </source>
</evidence>
<evidence type="ECO:0000313" key="3">
    <source>
        <dbReference type="EMBL" id="VYT85930.1"/>
    </source>
</evidence>
<evidence type="ECO:0000256" key="1">
    <source>
        <dbReference type="ARBA" id="ARBA00023002"/>
    </source>
</evidence>
<dbReference type="RefSeq" id="WP_207021203.1">
    <property type="nucleotide sequence ID" value="NZ_CACRUO010000021.1"/>
</dbReference>
<organism evidence="3">
    <name type="scientific">Staphylococcus simulans</name>
    <dbReference type="NCBI Taxonomy" id="1286"/>
    <lineage>
        <taxon>Bacteria</taxon>
        <taxon>Bacillati</taxon>
        <taxon>Bacillota</taxon>
        <taxon>Bacilli</taxon>
        <taxon>Bacillales</taxon>
        <taxon>Staphylococcaceae</taxon>
        <taxon>Staphylococcus</taxon>
    </lineage>
</organism>
<dbReference type="Pfam" id="PF02525">
    <property type="entry name" value="Flavodoxin_2"/>
    <property type="match status" value="1"/>
</dbReference>
<gene>
    <name evidence="3" type="primary">ywrO_1</name>
    <name evidence="3" type="ORF">SSLFYP27_00812</name>
</gene>
<dbReference type="GO" id="GO:0003955">
    <property type="term" value="F:NAD(P)H dehydrogenase (quinone) activity"/>
    <property type="evidence" value="ECO:0007669"/>
    <property type="project" value="TreeGrafter"/>
</dbReference>
<dbReference type="GO" id="GO:0009055">
    <property type="term" value="F:electron transfer activity"/>
    <property type="evidence" value="ECO:0007669"/>
    <property type="project" value="TreeGrafter"/>
</dbReference>
<dbReference type="GO" id="GO:0010181">
    <property type="term" value="F:FMN binding"/>
    <property type="evidence" value="ECO:0007669"/>
    <property type="project" value="TreeGrafter"/>
</dbReference>
<protein>
    <submittedName>
        <fullName evidence="3">General stress protein 14</fullName>
        <ecNumber evidence="3">1.6.99.-</ecNumber>
    </submittedName>
</protein>
<dbReference type="EMBL" id="CACRUO010000021">
    <property type="protein sequence ID" value="VYT85930.1"/>
    <property type="molecule type" value="Genomic_DNA"/>
</dbReference>
<keyword evidence="1 3" id="KW-0560">Oxidoreductase</keyword>
<dbReference type="Gene3D" id="3.40.50.360">
    <property type="match status" value="1"/>
</dbReference>
<accession>A0A6N3A847</accession>